<evidence type="ECO:0000313" key="3">
    <source>
        <dbReference type="Proteomes" id="UP000517315"/>
    </source>
</evidence>
<dbReference type="RefSeq" id="WP_099496885.1">
    <property type="nucleotide sequence ID" value="NZ_JACJIG010000001.1"/>
</dbReference>
<evidence type="ECO:0000313" key="2">
    <source>
        <dbReference type="EMBL" id="MBA8916804.1"/>
    </source>
</evidence>
<dbReference type="Proteomes" id="UP000517315">
    <property type="component" value="Unassembled WGS sequence"/>
</dbReference>
<evidence type="ECO:0000259" key="1">
    <source>
        <dbReference type="Pfam" id="PF09318"/>
    </source>
</evidence>
<proteinExistence type="predicted"/>
<feature type="domain" description="Glycosyl transferase 1" evidence="1">
    <location>
        <begin position="34"/>
        <end position="217"/>
    </location>
</feature>
<comment type="caution">
    <text evidence="2">The sequence shown here is derived from an EMBL/GenBank/DDBJ whole genome shotgun (WGS) entry which is preliminary data.</text>
</comment>
<gene>
    <name evidence="2" type="ORF">HNP39_000516</name>
</gene>
<sequence>MFQNWMKKKGEHTLDQPELNETMKSVEIPDMDYYFMMGDVPKQDNTLTDSLNLRLKSLAEKNKRATILTLNFDVNVKGHIRSLEENVHPQISILNVFEHYILPESGSKRVYSEFITGTVLESINEVVISEDNSTVQVTRYELPSSPILYIDQFNEEQQLMKREEYDIHGALRRVLHYVPHKGVPFLEEFIRDDRSIYMETIYSGSAKKNTVRHINWYKKTGITTFVKKSDIVQQWLSDIQTKNERMKLMIAEDREIDHDLFKMEKSDSVFYAAFVHDAHYEENPRQLHTHYEELFKQIRKQQVDAIFFCHPKHKEDVEKVLGEQSSFYLLPQDDGSSWGAALQNMLDNRVLKEELRSVVEHVRWMLRDVSSEHHVLHLQLEMEGEMNIADQVEIDFAGFDRVNGAEIISQTINENQQVIFPIGHFQTKKQIELNQTKHVDFYIRSKSKTHHQEVLQRLEVEEELLTNKPSSIDGWSYQTKNGYYSWKIN</sequence>
<dbReference type="EC" id="2.4.1.52" evidence="2"/>
<reference evidence="2 3" key="1">
    <citation type="submission" date="2020-08" db="EMBL/GenBank/DDBJ databases">
        <title>Functional genomics of gut bacteria from endangered species of beetles.</title>
        <authorList>
            <person name="Carlos-Shanley C."/>
        </authorList>
    </citation>
    <scope>NUCLEOTIDE SEQUENCE [LARGE SCALE GENOMIC DNA]</scope>
    <source>
        <strain evidence="2 3">S00152</strain>
    </source>
</reference>
<organism evidence="2 3">
    <name type="scientific">Bacillus aerius</name>
    <dbReference type="NCBI Taxonomy" id="293388"/>
    <lineage>
        <taxon>Bacteria</taxon>
        <taxon>Bacillati</taxon>
        <taxon>Bacillota</taxon>
        <taxon>Bacilli</taxon>
        <taxon>Bacillales</taxon>
        <taxon>Bacillaceae</taxon>
        <taxon>Bacillus</taxon>
    </lineage>
</organism>
<dbReference type="InterPro" id="IPR015397">
    <property type="entry name" value="Glyco_trans_A_1"/>
</dbReference>
<protein>
    <submittedName>
        <fullName evidence="2">Poly(Glycerol-phosphate) alpha-glucosyltransferase</fullName>
        <ecNumber evidence="2">2.4.1.52</ecNumber>
    </submittedName>
</protein>
<dbReference type="Pfam" id="PF09318">
    <property type="entry name" value="Glyco_trans_A_1"/>
    <property type="match status" value="1"/>
</dbReference>
<dbReference type="EMBL" id="JACJIG010000001">
    <property type="protein sequence ID" value="MBA8916804.1"/>
    <property type="molecule type" value="Genomic_DNA"/>
</dbReference>
<keyword evidence="2" id="KW-0808">Transferase</keyword>
<keyword evidence="3" id="KW-1185">Reference proteome</keyword>
<name>A0ABR6AY50_9BACI</name>
<accession>A0ABR6AY50</accession>
<dbReference type="Gene3D" id="3.40.50.2000">
    <property type="entry name" value="Glycogen Phosphorylase B"/>
    <property type="match status" value="2"/>
</dbReference>
<dbReference type="GO" id="GO:0047265">
    <property type="term" value="F:poly(glycerol-phosphate) alpha-glucosyltransferase activity"/>
    <property type="evidence" value="ECO:0007669"/>
    <property type="project" value="UniProtKB-EC"/>
</dbReference>
<keyword evidence="2" id="KW-0328">Glycosyltransferase</keyword>